<dbReference type="InterPro" id="IPR040756">
    <property type="entry name" value="Peptidase_M61_N"/>
</dbReference>
<dbReference type="InterPro" id="IPR027268">
    <property type="entry name" value="Peptidase_M4/M1_CTD_sf"/>
</dbReference>
<dbReference type="Pfam" id="PF17899">
    <property type="entry name" value="Peptidase_M61_N"/>
    <property type="match status" value="1"/>
</dbReference>
<keyword evidence="3" id="KW-1185">Reference proteome</keyword>
<dbReference type="InterPro" id="IPR036034">
    <property type="entry name" value="PDZ_sf"/>
</dbReference>
<comment type="caution">
    <text evidence="2">The sequence shown here is derived from an EMBL/GenBank/DDBJ whole genome shotgun (WGS) entry which is preliminary data.</text>
</comment>
<dbReference type="InterPro" id="IPR007963">
    <property type="entry name" value="Peptidase_M61_catalytic"/>
</dbReference>
<dbReference type="RefSeq" id="WP_157566461.1">
    <property type="nucleotide sequence ID" value="NZ_WPIK01000007.1"/>
</dbReference>
<dbReference type="SMART" id="SM00228">
    <property type="entry name" value="PDZ"/>
    <property type="match status" value="1"/>
</dbReference>
<protein>
    <submittedName>
        <fullName evidence="2">PDZ domain-containing protein</fullName>
    </submittedName>
</protein>
<dbReference type="Pfam" id="PF13180">
    <property type="entry name" value="PDZ_2"/>
    <property type="match status" value="1"/>
</dbReference>
<evidence type="ECO:0000313" key="2">
    <source>
        <dbReference type="EMBL" id="MVN21815.1"/>
    </source>
</evidence>
<evidence type="ECO:0000313" key="3">
    <source>
        <dbReference type="Proteomes" id="UP000462014"/>
    </source>
</evidence>
<feature type="domain" description="PDZ" evidence="1">
    <location>
        <begin position="474"/>
        <end position="539"/>
    </location>
</feature>
<dbReference type="Gene3D" id="1.10.390.10">
    <property type="entry name" value="Neutral Protease Domain 2"/>
    <property type="match status" value="1"/>
</dbReference>
<accession>A0A7K1SWV6</accession>
<dbReference type="PIRSF" id="PIRSF016493">
    <property type="entry name" value="Glycyl_aminpptds"/>
    <property type="match status" value="1"/>
</dbReference>
<reference evidence="2 3" key="1">
    <citation type="submission" date="2019-12" db="EMBL/GenBank/DDBJ databases">
        <title>Mucilaginibacter sp. HMF7410 genome sequencing and assembly.</title>
        <authorList>
            <person name="Kang H."/>
            <person name="Cha I."/>
            <person name="Kim H."/>
            <person name="Joh K."/>
        </authorList>
    </citation>
    <scope>NUCLEOTIDE SEQUENCE [LARGE SCALE GENOMIC DNA]</scope>
    <source>
        <strain evidence="2 3">HMF7410</strain>
    </source>
</reference>
<organism evidence="2 3">
    <name type="scientific">Mucilaginibacter arboris</name>
    <dbReference type="NCBI Taxonomy" id="2682090"/>
    <lineage>
        <taxon>Bacteria</taxon>
        <taxon>Pseudomonadati</taxon>
        <taxon>Bacteroidota</taxon>
        <taxon>Sphingobacteriia</taxon>
        <taxon>Sphingobacteriales</taxon>
        <taxon>Sphingobacteriaceae</taxon>
        <taxon>Mucilaginibacter</taxon>
    </lineage>
</organism>
<proteinExistence type="predicted"/>
<dbReference type="InterPro" id="IPR024191">
    <property type="entry name" value="Peptidase_M61"/>
</dbReference>
<dbReference type="Gene3D" id="2.30.42.10">
    <property type="match status" value="1"/>
</dbReference>
<dbReference type="SUPFAM" id="SSF50156">
    <property type="entry name" value="PDZ domain-like"/>
    <property type="match status" value="1"/>
</dbReference>
<name>A0A7K1SWV6_9SPHI</name>
<evidence type="ECO:0000259" key="1">
    <source>
        <dbReference type="SMART" id="SM00228"/>
    </source>
</evidence>
<dbReference type="Pfam" id="PF05299">
    <property type="entry name" value="Peptidase_M61"/>
    <property type="match status" value="1"/>
</dbReference>
<gene>
    <name evidence="2" type="ORF">GO621_09720</name>
</gene>
<dbReference type="InterPro" id="IPR001478">
    <property type="entry name" value="PDZ"/>
</dbReference>
<dbReference type="Gene3D" id="2.60.40.3650">
    <property type="match status" value="1"/>
</dbReference>
<dbReference type="SUPFAM" id="SSF55486">
    <property type="entry name" value="Metalloproteases ('zincins'), catalytic domain"/>
    <property type="match status" value="1"/>
</dbReference>
<dbReference type="AlphaFoldDB" id="A0A7K1SWV6"/>
<dbReference type="EMBL" id="WPIK01000007">
    <property type="protein sequence ID" value="MVN21815.1"/>
    <property type="molecule type" value="Genomic_DNA"/>
</dbReference>
<dbReference type="Proteomes" id="UP000462014">
    <property type="component" value="Unassembled WGS sequence"/>
</dbReference>
<sequence>MGNANLNIHFEISFTEPKAHYVDVTMTIRELNTDNLELIMPVWTPGSYLIREFSKNIEAFKVISEGKTVPHKKLRKNSWFINTKNFAAVTVMYRVYAFEVSVRTSFVDASHAFLSPAGIFLYPDGMLNLPSTIRIVPCNNWKTVSTGLESVNNDPCFFYAPNFDTLYDSPFEVGNQHVFSFTAAGVLHEVAMYGGGMYEEEKLITDFTRIIEEETRIFGENPNMHFVFIIHNFNNGGGGLEHCNSTVLGVSRTAYAAEKTYQDFLGLVSHEYFHLWNVKRLRPEALGPFDYQQENYTTSLWIAEGFTAYYDNLVLRRAGLISPENYFKLLSADINNLENVPGRKIQTITEASFDTWIKFYRPNENTPNTTVSYYIKGSLIALCIDLLIIHQSNTAYSLDEVMKRMYKQFYKTENRGYTEAEFRIALEEVAGCTLNHIYEHYINGVEELDYNHYLGYAGMRLRVCPPENKPLPTTGFTAALTAGKLIVTQVGRDTAAWLAGISVNDELLAINGNRIADLEKALQFQLPGDTIDITLIRDGRLLQIPLTLENQHKIKYQVEEINEPSVTQIAVRNKWINL</sequence>